<keyword evidence="1" id="KW-0732">Signal</keyword>
<name>A0A2A4MJT2_9GAMM</name>
<dbReference type="Proteomes" id="UP000218172">
    <property type="component" value="Unassembled WGS sequence"/>
</dbReference>
<evidence type="ECO:0000313" key="3">
    <source>
        <dbReference type="Proteomes" id="UP000218172"/>
    </source>
</evidence>
<proteinExistence type="predicted"/>
<evidence type="ECO:0000313" key="2">
    <source>
        <dbReference type="EMBL" id="PCH60375.1"/>
    </source>
</evidence>
<dbReference type="AlphaFoldDB" id="A0A2A4MJT2"/>
<gene>
    <name evidence="2" type="ORF">COC19_06010</name>
</gene>
<dbReference type="EMBL" id="NVQR01000093">
    <property type="protein sequence ID" value="PCH60375.1"/>
    <property type="molecule type" value="Genomic_DNA"/>
</dbReference>
<sequence length="139" mass="15565">MLTLRAYPMLALLWLYSVSVAANPQHRNIPEEAADQDKKAVTVSIRQDDSMLRCGMPFYDNFYALTVSVFSVGSGNVDVSDYEQQVFKLIRSSMQFEGFADEFVEHVKDIPGQLVKIIQQDPQVLDSCSNFSIALLGPP</sequence>
<organism evidence="2 3">
    <name type="scientific">SAR86 cluster bacterium</name>
    <dbReference type="NCBI Taxonomy" id="2030880"/>
    <lineage>
        <taxon>Bacteria</taxon>
        <taxon>Pseudomonadati</taxon>
        <taxon>Pseudomonadota</taxon>
        <taxon>Gammaproteobacteria</taxon>
        <taxon>SAR86 cluster</taxon>
    </lineage>
</organism>
<comment type="caution">
    <text evidence="2">The sequence shown here is derived from an EMBL/GenBank/DDBJ whole genome shotgun (WGS) entry which is preliminary data.</text>
</comment>
<feature type="signal peptide" evidence="1">
    <location>
        <begin position="1"/>
        <end position="21"/>
    </location>
</feature>
<reference evidence="3" key="1">
    <citation type="submission" date="2017-08" db="EMBL/GenBank/DDBJ databases">
        <title>A dynamic microbial community with high functional redundancy inhabits the cold, oxic subseafloor aquifer.</title>
        <authorList>
            <person name="Tully B.J."/>
            <person name="Wheat C.G."/>
            <person name="Glazer B.T."/>
            <person name="Huber J.A."/>
        </authorList>
    </citation>
    <scope>NUCLEOTIDE SEQUENCE [LARGE SCALE GENOMIC DNA]</scope>
</reference>
<feature type="chain" id="PRO_5012630397" evidence="1">
    <location>
        <begin position="22"/>
        <end position="139"/>
    </location>
</feature>
<protein>
    <submittedName>
        <fullName evidence="2">Uncharacterized protein</fullName>
    </submittedName>
</protein>
<accession>A0A2A4MJT2</accession>
<evidence type="ECO:0000256" key="1">
    <source>
        <dbReference type="SAM" id="SignalP"/>
    </source>
</evidence>